<gene>
    <name evidence="1" type="ORF">CLG96_05970</name>
</gene>
<keyword evidence="2" id="KW-1185">Reference proteome</keyword>
<reference evidence="1 2" key="1">
    <citation type="submission" date="2017-09" db="EMBL/GenBank/DDBJ databases">
        <title>Sphingomonas panjinensis sp.nov., isolated from oil-contaminated soil.</title>
        <authorList>
            <person name="Wang L."/>
            <person name="Chen L."/>
        </authorList>
    </citation>
    <scope>NUCLEOTIDE SEQUENCE [LARGE SCALE GENOMIC DNA]</scope>
    <source>
        <strain evidence="1 2">FW-11</strain>
    </source>
</reference>
<proteinExistence type="predicted"/>
<evidence type="ECO:0000313" key="2">
    <source>
        <dbReference type="Proteomes" id="UP000244162"/>
    </source>
</evidence>
<protein>
    <submittedName>
        <fullName evidence="1">Uncharacterized protein</fullName>
    </submittedName>
</protein>
<sequence length="71" mass="7654">MIAEALVRLIGLAGFLAAHRVRPGLLLGCWLISCRPGAWGPGKGRPHDPCLQQSARLESRAGGASRYEERC</sequence>
<organism evidence="1 2">
    <name type="scientific">Sphingomonas oleivorans</name>
    <dbReference type="NCBI Taxonomy" id="1735121"/>
    <lineage>
        <taxon>Bacteria</taxon>
        <taxon>Pseudomonadati</taxon>
        <taxon>Pseudomonadota</taxon>
        <taxon>Alphaproteobacteria</taxon>
        <taxon>Sphingomonadales</taxon>
        <taxon>Sphingomonadaceae</taxon>
        <taxon>Sphingomonas</taxon>
    </lineage>
</organism>
<accession>A0A2T5FZH7</accession>
<dbReference type="Proteomes" id="UP000244162">
    <property type="component" value="Unassembled WGS sequence"/>
</dbReference>
<dbReference type="AlphaFoldDB" id="A0A2T5FZH7"/>
<comment type="caution">
    <text evidence="1">The sequence shown here is derived from an EMBL/GenBank/DDBJ whole genome shotgun (WGS) entry which is preliminary data.</text>
</comment>
<evidence type="ECO:0000313" key="1">
    <source>
        <dbReference type="EMBL" id="PTQ12110.1"/>
    </source>
</evidence>
<dbReference type="RefSeq" id="WP_165799548.1">
    <property type="nucleotide sequence ID" value="NZ_NWBU01000005.1"/>
</dbReference>
<dbReference type="EMBL" id="NWBU01000005">
    <property type="protein sequence ID" value="PTQ12110.1"/>
    <property type="molecule type" value="Genomic_DNA"/>
</dbReference>
<name>A0A2T5FZH7_9SPHN</name>